<keyword evidence="1" id="KW-0812">Transmembrane</keyword>
<organism evidence="2 3">
    <name type="scientific">Candidatus Vampirococcus lugosii</name>
    <dbReference type="NCBI Taxonomy" id="2789015"/>
    <lineage>
        <taxon>Bacteria</taxon>
        <taxon>Candidatus Absconditibacteriota</taxon>
        <taxon>Vampirococcus</taxon>
    </lineage>
</organism>
<gene>
    <name evidence="2" type="ORF">VAMP_7420n90</name>
</gene>
<keyword evidence="3" id="KW-1185">Reference proteome</keyword>
<reference evidence="2 3" key="1">
    <citation type="journal article" date="2021" name="Nat. Commun.">
        <title>Reductive evolution and unique predatory mode in the CPR bacterium Vampirococcus lugosii.</title>
        <authorList>
            <person name="Moreira D."/>
            <person name="Zivanovic Y."/>
            <person name="Lopez-Archilla A.I."/>
            <person name="Iniesto M."/>
            <person name="Lopez-Garcia P."/>
        </authorList>
    </citation>
    <scope>NUCLEOTIDE SEQUENCE [LARGE SCALE GENOMIC DNA]</scope>
    <source>
        <strain evidence="2">Chiprana</strain>
    </source>
</reference>
<proteinExistence type="predicted"/>
<keyword evidence="1" id="KW-1133">Transmembrane helix</keyword>
<protein>
    <recommendedName>
        <fullName evidence="4">DUF2207 domain-containing protein</fullName>
    </recommendedName>
</protein>
<dbReference type="EMBL" id="JAEDAM010000100">
    <property type="protein sequence ID" value="MBS8122512.1"/>
    <property type="molecule type" value="Genomic_DNA"/>
</dbReference>
<feature type="transmembrane region" description="Helical" evidence="1">
    <location>
        <begin position="76"/>
        <end position="94"/>
    </location>
</feature>
<feature type="transmembrane region" description="Helical" evidence="1">
    <location>
        <begin position="258"/>
        <end position="280"/>
    </location>
</feature>
<evidence type="ECO:0008006" key="4">
    <source>
        <dbReference type="Google" id="ProtNLM"/>
    </source>
</evidence>
<keyword evidence="1" id="KW-0472">Membrane</keyword>
<dbReference type="Proteomes" id="UP000680365">
    <property type="component" value="Unassembled WGS sequence"/>
</dbReference>
<evidence type="ECO:0000256" key="1">
    <source>
        <dbReference type="SAM" id="Phobius"/>
    </source>
</evidence>
<comment type="caution">
    <text evidence="2">The sequence shown here is derived from an EMBL/GenBank/DDBJ whole genome shotgun (WGS) entry which is preliminary data.</text>
</comment>
<dbReference type="RefSeq" id="WP_213349911.1">
    <property type="nucleotide sequence ID" value="NZ_JAEDAM010000100.1"/>
</dbReference>
<name>A0ABS5QMW9_9BACT</name>
<feature type="transmembrane region" description="Helical" evidence="1">
    <location>
        <begin position="226"/>
        <end position="252"/>
    </location>
</feature>
<sequence>MLNIKKNIKEIYNSKITEEEINKIYSFFENETNILDFNKNKNKYKQKSNIFGKLVLYIFLLWGVSILVLSQLEFKFTSLIGIITFFILFFYIILKSGSLKDDEKKIIDEENYMFVFFLEFMLKGIKFNFSDNFFDESIDEVKNKTNLIRDYTTIGFFGNSLEYDIDKNSKIKGIELETKNVNDSDNGPNLITVDKLYIRKMIFDKKIDYNYSEGIKIIKKITSKGILFMILQILFPIFFAILLLGTIFYITSMNYNELILNINSVIFWVSLNILILYIYLKYKIYNLKLEEKYNILIDDTYHREKFEKTQLFEIIEELIKLFNDKEFKFFIKNNEIYVMLNLKKDILNFGDDTNSFLKGCIDFYLMNNKILDFQNKINKISDFDK</sequence>
<evidence type="ECO:0000313" key="3">
    <source>
        <dbReference type="Proteomes" id="UP000680365"/>
    </source>
</evidence>
<accession>A0ABS5QMW9</accession>
<evidence type="ECO:0000313" key="2">
    <source>
        <dbReference type="EMBL" id="MBS8122512.1"/>
    </source>
</evidence>
<feature type="transmembrane region" description="Helical" evidence="1">
    <location>
        <begin position="50"/>
        <end position="70"/>
    </location>
</feature>